<dbReference type="EMBL" id="PZKG01000131">
    <property type="protein sequence ID" value="PTE20155.1"/>
    <property type="molecule type" value="Genomic_DNA"/>
</dbReference>
<keyword evidence="2" id="KW-1185">Reference proteome</keyword>
<proteinExistence type="predicted"/>
<name>A0A2T4JQF9_9RHOB</name>
<reference evidence="1 2" key="1">
    <citation type="submission" date="2018-03" db="EMBL/GenBank/DDBJ databases">
        <title>Cereibacter changlensis.</title>
        <authorList>
            <person name="Meyer T.E."/>
            <person name="Miller S."/>
            <person name="Lodha T."/>
            <person name="Gandham S."/>
            <person name="Chintalapati S."/>
            <person name="Chintalapati V.R."/>
        </authorList>
    </citation>
    <scope>NUCLEOTIDE SEQUENCE [LARGE SCALE GENOMIC DNA]</scope>
    <source>
        <strain evidence="1 2">JA139</strain>
    </source>
</reference>
<evidence type="ECO:0000313" key="2">
    <source>
        <dbReference type="Proteomes" id="UP000241010"/>
    </source>
</evidence>
<organism evidence="1 2">
    <name type="scientific">Cereibacter changlensis JA139</name>
    <dbReference type="NCBI Taxonomy" id="1188249"/>
    <lineage>
        <taxon>Bacteria</taxon>
        <taxon>Pseudomonadati</taxon>
        <taxon>Pseudomonadota</taxon>
        <taxon>Alphaproteobacteria</taxon>
        <taxon>Rhodobacterales</taxon>
        <taxon>Paracoccaceae</taxon>
        <taxon>Cereibacter</taxon>
    </lineage>
</organism>
<dbReference type="RefSeq" id="WP_107665407.1">
    <property type="nucleotide sequence ID" value="NZ_PZKG01000131.1"/>
</dbReference>
<gene>
    <name evidence="1" type="ORF">C5F48_19035</name>
</gene>
<protein>
    <submittedName>
        <fullName evidence="1">Uncharacterized protein</fullName>
    </submittedName>
</protein>
<evidence type="ECO:0000313" key="1">
    <source>
        <dbReference type="EMBL" id="PTE20155.1"/>
    </source>
</evidence>
<dbReference type="AlphaFoldDB" id="A0A2T4JQF9"/>
<accession>A0A2T4JQF9</accession>
<comment type="caution">
    <text evidence="1">The sequence shown here is derived from an EMBL/GenBank/DDBJ whole genome shotgun (WGS) entry which is preliminary data.</text>
</comment>
<dbReference type="OrthoDB" id="8601734at2"/>
<dbReference type="Proteomes" id="UP000241010">
    <property type="component" value="Unassembled WGS sequence"/>
</dbReference>
<sequence>MLMDLAATITAGAGLAGLVMAVRHFSKGRLPKWTIPAAIGAGMLTFSVWNEYSWYPRVAAALPPEVRVVSAPEDSSALRPWTFLFPVSSRFMALDRTAMLTSQDRPDIRRADAMVVQRWQPTQRLPFAFDCAGDRQAALAGGAALAPDGTLSGAVWRPVGQDDELQRAACQEG</sequence>